<comment type="caution">
    <text evidence="2">The sequence shown here is derived from an EMBL/GenBank/DDBJ whole genome shotgun (WGS) entry which is preliminary data.</text>
</comment>
<protein>
    <recommendedName>
        <fullName evidence="4">Pyrimidine dimer DNA glycosylase</fullName>
    </recommendedName>
</protein>
<dbReference type="RefSeq" id="WP_192595729.1">
    <property type="nucleotide sequence ID" value="NZ_BAAALJ010000003.1"/>
</dbReference>
<evidence type="ECO:0008006" key="4">
    <source>
        <dbReference type="Google" id="ProtNLM"/>
    </source>
</evidence>
<keyword evidence="3" id="KW-1185">Reference proteome</keyword>
<sequence>MRIWSLHPRHLDRQGLVACWRETLLAQAVLNGGTRGYTNHPQLIRFRARPEPLAAVGTYLHGVVEEAESRGYRFDRSKILSGRAPGEDGAETLDVTEGQLLLEWEHLGAKLAARSPEKARENLLAAQAQTPRPPVPAPHPMMRVVPGSVEPWERAEASRPGH</sequence>
<evidence type="ECO:0000313" key="2">
    <source>
        <dbReference type="EMBL" id="MBE1524756.1"/>
    </source>
</evidence>
<proteinExistence type="predicted"/>
<evidence type="ECO:0000256" key="1">
    <source>
        <dbReference type="SAM" id="MobiDB-lite"/>
    </source>
</evidence>
<organism evidence="2 3">
    <name type="scientific">Nesterenkonia lutea</name>
    <dbReference type="NCBI Taxonomy" id="272919"/>
    <lineage>
        <taxon>Bacteria</taxon>
        <taxon>Bacillati</taxon>
        <taxon>Actinomycetota</taxon>
        <taxon>Actinomycetes</taxon>
        <taxon>Micrococcales</taxon>
        <taxon>Micrococcaceae</taxon>
        <taxon>Nesterenkonia</taxon>
    </lineage>
</organism>
<evidence type="ECO:0000313" key="3">
    <source>
        <dbReference type="Proteomes" id="UP000643525"/>
    </source>
</evidence>
<reference evidence="2 3" key="1">
    <citation type="submission" date="2020-10" db="EMBL/GenBank/DDBJ databases">
        <title>Sequencing the genomes of 1000 actinobacteria strains.</title>
        <authorList>
            <person name="Klenk H.-P."/>
        </authorList>
    </citation>
    <scope>NUCLEOTIDE SEQUENCE [LARGE SCALE GENOMIC DNA]</scope>
    <source>
        <strain evidence="2 3">DSM 15666</strain>
    </source>
</reference>
<feature type="compositionally biased region" description="Basic and acidic residues" evidence="1">
    <location>
        <begin position="151"/>
        <end position="162"/>
    </location>
</feature>
<accession>A0ABR9JFZ8</accession>
<dbReference type="Pfam" id="PF03013">
    <property type="entry name" value="Pyr_excise"/>
    <property type="match status" value="1"/>
</dbReference>
<dbReference type="InterPro" id="IPR004260">
    <property type="entry name" value="Pyr-dimer_DNA_glycosylase"/>
</dbReference>
<name>A0ABR9JFZ8_9MICC</name>
<feature type="region of interest" description="Disordered" evidence="1">
    <location>
        <begin position="126"/>
        <end position="162"/>
    </location>
</feature>
<gene>
    <name evidence="2" type="ORF">H4W27_001874</name>
</gene>
<dbReference type="Proteomes" id="UP000643525">
    <property type="component" value="Unassembled WGS sequence"/>
</dbReference>
<dbReference type="EMBL" id="JADBED010000001">
    <property type="protein sequence ID" value="MBE1524756.1"/>
    <property type="molecule type" value="Genomic_DNA"/>
</dbReference>